<dbReference type="SUPFAM" id="SSF51556">
    <property type="entry name" value="Metallo-dependent hydrolases"/>
    <property type="match status" value="1"/>
</dbReference>
<comment type="cofactor">
    <cofactor evidence="7">
        <name>Mg(2+)</name>
        <dbReference type="ChEBI" id="CHEBI:18420"/>
    </cofactor>
</comment>
<keyword evidence="1 7" id="KW-0963">Cytoplasm</keyword>
<dbReference type="NCBIfam" id="TIGR00010">
    <property type="entry name" value="YchF/TatD family DNA exonuclease"/>
    <property type="match status" value="1"/>
</dbReference>
<dbReference type="PROSITE" id="PS01090">
    <property type="entry name" value="TATD_2"/>
    <property type="match status" value="1"/>
</dbReference>
<dbReference type="EC" id="3.1.11.-" evidence="7"/>
<feature type="binding site" evidence="7">
    <location>
        <position position="153"/>
    </location>
    <ligand>
        <name>a divalent metal cation</name>
        <dbReference type="ChEBI" id="CHEBI:60240"/>
    </ligand>
</feature>
<dbReference type="InterPro" id="IPR024918">
    <property type="entry name" value="Exonuc_TatD"/>
</dbReference>
<dbReference type="GO" id="GO:0000175">
    <property type="term" value="F:3'-5'-RNA exonuclease activity"/>
    <property type="evidence" value="ECO:0007669"/>
    <property type="project" value="UniProtKB-UniRule"/>
</dbReference>
<feature type="binding site" evidence="8">
    <location>
        <position position="128"/>
    </location>
    <ligand>
        <name>a divalent metal cation</name>
        <dbReference type="ChEBI" id="CHEBI:60240"/>
        <label>2</label>
    </ligand>
</feature>
<evidence type="ECO:0000313" key="9">
    <source>
        <dbReference type="EMBL" id="PAV94879.1"/>
    </source>
</evidence>
<feature type="binding site" evidence="7">
    <location>
        <position position="92"/>
    </location>
    <ligand>
        <name>a divalent metal cation</name>
        <dbReference type="ChEBI" id="CHEBI:60240"/>
    </ligand>
</feature>
<dbReference type="GO" id="GO:0005737">
    <property type="term" value="C:cytoplasm"/>
    <property type="evidence" value="ECO:0007669"/>
    <property type="project" value="UniProtKB-SubCell"/>
</dbReference>
<dbReference type="GO" id="GO:0008310">
    <property type="term" value="F:single-stranded DNA 3'-5' DNA exonuclease activity"/>
    <property type="evidence" value="ECO:0007669"/>
    <property type="project" value="UniProtKB-UniRule"/>
</dbReference>
<dbReference type="Pfam" id="PF01026">
    <property type="entry name" value="TatD_DNase"/>
    <property type="match status" value="1"/>
</dbReference>
<dbReference type="NCBIfam" id="NF007745">
    <property type="entry name" value="PRK10425.1"/>
    <property type="match status" value="1"/>
</dbReference>
<dbReference type="InterPro" id="IPR001130">
    <property type="entry name" value="TatD-like"/>
</dbReference>
<keyword evidence="5 7" id="KW-0269">Exonuclease</keyword>
<comment type="subunit">
    <text evidence="7">Monomer.</text>
</comment>
<feature type="binding site" evidence="7">
    <location>
        <position position="128"/>
    </location>
    <ligand>
        <name>a divalent metal cation</name>
        <dbReference type="ChEBI" id="CHEBI:60240"/>
    </ligand>
</feature>
<dbReference type="GO" id="GO:0000287">
    <property type="term" value="F:magnesium ion binding"/>
    <property type="evidence" value="ECO:0007669"/>
    <property type="project" value="UniProtKB-UniRule"/>
</dbReference>
<evidence type="ECO:0000256" key="4">
    <source>
        <dbReference type="ARBA" id="ARBA00022801"/>
    </source>
</evidence>
<evidence type="ECO:0000256" key="2">
    <source>
        <dbReference type="ARBA" id="ARBA00022722"/>
    </source>
</evidence>
<dbReference type="EMBL" id="NQMS01000010">
    <property type="protein sequence ID" value="PAV94879.1"/>
    <property type="molecule type" value="Genomic_DNA"/>
</dbReference>
<keyword evidence="10" id="KW-1185">Reference proteome</keyword>
<evidence type="ECO:0000256" key="1">
    <source>
        <dbReference type="ARBA" id="ARBA00022490"/>
    </source>
</evidence>
<organism evidence="9 10">
    <name type="scientific">Hafnia paralvei</name>
    <dbReference type="NCBI Taxonomy" id="546367"/>
    <lineage>
        <taxon>Bacteria</taxon>
        <taxon>Pseudomonadati</taxon>
        <taxon>Pseudomonadota</taxon>
        <taxon>Gammaproteobacteria</taxon>
        <taxon>Enterobacterales</taxon>
        <taxon>Hafniaceae</taxon>
        <taxon>Hafnia</taxon>
    </lineage>
</organism>
<name>A0A2A2M9L4_9GAMM</name>
<feature type="binding site" evidence="8">
    <location>
        <position position="204"/>
    </location>
    <ligand>
        <name>a divalent metal cation</name>
        <dbReference type="ChEBI" id="CHEBI:60240"/>
        <label>1</label>
    </ligand>
</feature>
<comment type="similarity">
    <text evidence="7">Belongs to the metallo-dependent hydrolases superfamily. TatD-type hydrolase family. TatD subfamily.</text>
</comment>
<keyword evidence="2 7" id="KW-0540">Nuclease</keyword>
<evidence type="ECO:0000256" key="3">
    <source>
        <dbReference type="ARBA" id="ARBA00022723"/>
    </source>
</evidence>
<dbReference type="InterPro" id="IPR015991">
    <property type="entry name" value="TatD/YcfH-like"/>
</dbReference>
<feature type="binding site" evidence="8">
    <location>
        <position position="153"/>
    </location>
    <ligand>
        <name>a divalent metal cation</name>
        <dbReference type="ChEBI" id="CHEBI:60240"/>
        <label>2</label>
    </ligand>
</feature>
<dbReference type="InterPro" id="IPR050891">
    <property type="entry name" value="TatD-type_Hydrolase"/>
</dbReference>
<keyword evidence="6 7" id="KW-0460">Magnesium</keyword>
<dbReference type="PANTHER" id="PTHR10060">
    <property type="entry name" value="TATD FAMILY DEOXYRIBONUCLEASE"/>
    <property type="match status" value="1"/>
</dbReference>
<protein>
    <recommendedName>
        <fullName evidence="7">3'-5' ssDNA/RNA exonuclease TatD</fullName>
        <ecNumber evidence="7">3.1.11.-</ecNumber>
        <ecNumber evidence="7">3.1.13.-</ecNumber>
    </recommendedName>
    <alternativeName>
        <fullName evidence="7">DNase TatD</fullName>
    </alternativeName>
</protein>
<evidence type="ECO:0000256" key="8">
    <source>
        <dbReference type="PIRSR" id="PIRSR005902-1"/>
    </source>
</evidence>
<keyword evidence="4 7" id="KW-0378">Hydrolase</keyword>
<dbReference type="InterPro" id="IPR018228">
    <property type="entry name" value="DNase_TatD-rel_CS"/>
</dbReference>
<feature type="binding site" evidence="8">
    <location>
        <position position="92"/>
    </location>
    <ligand>
        <name>a divalent metal cation</name>
        <dbReference type="ChEBI" id="CHEBI:60240"/>
        <label>1</label>
    </ligand>
</feature>
<dbReference type="RefSeq" id="WP_039189729.1">
    <property type="nucleotide sequence ID" value="NZ_CAUFSP010000020.1"/>
</dbReference>
<sequence>MLDIGVNLTSGQFAKDVDQVIERARKASVNALMVTGTDVQESQRSIALAREYSGYCWATAGVHPHNASSWNSQTATQISALAAMPEVVAVGECGLDFDRNFSTPAEQERAFSAQLALAADLNKPLFLHCRSAHDRFIALLRPWLAKVPGAVVHCFTGSREELHECLDLGLYIGITGWVCDERRGLELRAMLPEIPTERLLLETDAPYLLPRDLETKPKSRRNEPCYLPHIVSQVAGWRQQDVEWLKQVTENNARQLFRLA</sequence>
<dbReference type="HAMAP" id="MF_00901">
    <property type="entry name" value="TatD_exonuclease"/>
    <property type="match status" value="1"/>
</dbReference>
<dbReference type="PIRSF" id="PIRSF005902">
    <property type="entry name" value="DNase_TatD"/>
    <property type="match status" value="1"/>
</dbReference>
<dbReference type="Proteomes" id="UP000218796">
    <property type="component" value="Unassembled WGS sequence"/>
</dbReference>
<comment type="subcellular location">
    <subcellularLocation>
        <location evidence="7">Cytoplasm</location>
    </subcellularLocation>
</comment>
<gene>
    <name evidence="7" type="primary">tatD</name>
    <name evidence="9" type="ORF">CJD50_19240</name>
</gene>
<dbReference type="FunFam" id="3.20.20.140:FF:000018">
    <property type="entry name" value="3'-5' ssDNA/RNA exonuclease TatD"/>
    <property type="match status" value="1"/>
</dbReference>
<dbReference type="Gene3D" id="3.20.20.140">
    <property type="entry name" value="Metal-dependent hydrolases"/>
    <property type="match status" value="1"/>
</dbReference>
<comment type="caution">
    <text evidence="9">The sequence shown here is derived from an EMBL/GenBank/DDBJ whole genome shotgun (WGS) entry which is preliminary data.</text>
</comment>
<dbReference type="InterPro" id="IPR032466">
    <property type="entry name" value="Metal_Hydrolase"/>
</dbReference>
<accession>A0A2A2M9L4</accession>
<proteinExistence type="inferred from homology"/>
<dbReference type="AlphaFoldDB" id="A0A2A2M9L4"/>
<keyword evidence="3 7" id="KW-0479">Metal-binding</keyword>
<dbReference type="OrthoDB" id="9810005at2"/>
<evidence type="ECO:0000256" key="7">
    <source>
        <dbReference type="HAMAP-Rule" id="MF_00901"/>
    </source>
</evidence>
<evidence type="ECO:0000313" key="10">
    <source>
        <dbReference type="Proteomes" id="UP000218796"/>
    </source>
</evidence>
<dbReference type="CDD" id="cd01310">
    <property type="entry name" value="TatD_DNAse"/>
    <property type="match status" value="1"/>
</dbReference>
<evidence type="ECO:0000256" key="6">
    <source>
        <dbReference type="ARBA" id="ARBA00022842"/>
    </source>
</evidence>
<reference evidence="9 10" key="1">
    <citation type="submission" date="2017-08" db="EMBL/GenBank/DDBJ databases">
        <title>Draft Genome Sequence of Hafnia alvei CITHA-6 Isolated from Raw Bovine Milk.</title>
        <authorList>
            <person name="Culligan E.P."/>
            <person name="Mcsweeney A."/>
            <person name="O'Doherty C."/>
            <person name="Gleeson E."/>
            <person name="O'Riordan D."/>
            <person name="Sleator R.D."/>
        </authorList>
    </citation>
    <scope>NUCLEOTIDE SEQUENCE [LARGE SCALE GENOMIC DNA]</scope>
    <source>
        <strain evidence="9 10">CITHA-6</strain>
    </source>
</reference>
<dbReference type="EC" id="3.1.13.-" evidence="7"/>
<comment type="function">
    <text evidence="7">3'-5' exonuclease that prefers single-stranded DNA and RNA. May play a role in the H(2)O(2)-induced DNA damage repair.</text>
</comment>
<dbReference type="PANTHER" id="PTHR10060:SF15">
    <property type="entry name" value="DEOXYRIBONUCLEASE TATDN1"/>
    <property type="match status" value="1"/>
</dbReference>
<evidence type="ECO:0000256" key="5">
    <source>
        <dbReference type="ARBA" id="ARBA00022839"/>
    </source>
</evidence>